<keyword evidence="4" id="KW-0408">Iron</keyword>
<feature type="binding site" evidence="4">
    <location>
        <position position="129"/>
    </location>
    <ligand>
        <name>Fe(2+)</name>
        <dbReference type="ChEBI" id="CHEBI:29033"/>
        <note>for iron-dependent acireductone dioxygenase activity</note>
    </ligand>
</feature>
<dbReference type="EC" id="1.13.11.54" evidence="4"/>
<comment type="caution">
    <text evidence="6">The sequence shown here is derived from an EMBL/GenBank/DDBJ whole genome shotgun (WGS) entry which is preliminary data.</text>
</comment>
<comment type="cofactor">
    <cofactor evidence="4">
        <name>Fe(2+)</name>
        <dbReference type="ChEBI" id="CHEBI:29033"/>
    </cofactor>
    <cofactor evidence="4">
        <name>Ni(2+)</name>
        <dbReference type="ChEBI" id="CHEBI:49786"/>
    </cofactor>
    <text evidence="4">Binds either 1 Fe or Ni cation per monomer. Iron-binding promotes an acireductone dioxygenase reaction producing 2-keto-4-methylthiobutyrate, while nickel-binding promotes an acireductone dioxygenase reaction producing 3-(methylsulfanyl)propanoate.</text>
</comment>
<comment type="catalytic activity">
    <reaction evidence="4">
        <text>1,2-dihydroxy-5-(methylsulfanyl)pent-1-en-3-one + O2 = 4-methylsulfanyl-2-oxobutanoate + formate + 2 H(+)</text>
        <dbReference type="Rhea" id="RHEA:24504"/>
        <dbReference type="ChEBI" id="CHEBI:15378"/>
        <dbReference type="ChEBI" id="CHEBI:15379"/>
        <dbReference type="ChEBI" id="CHEBI:15740"/>
        <dbReference type="ChEBI" id="CHEBI:16723"/>
        <dbReference type="ChEBI" id="CHEBI:49252"/>
        <dbReference type="EC" id="1.13.11.54"/>
    </reaction>
</comment>
<dbReference type="GO" id="GO:0005506">
    <property type="term" value="F:iron ion binding"/>
    <property type="evidence" value="ECO:0007669"/>
    <property type="project" value="UniProtKB-UniRule"/>
</dbReference>
<keyword evidence="4" id="KW-0560">Oxidoreductase</keyword>
<keyword evidence="4" id="KW-0479">Metal-binding</keyword>
<evidence type="ECO:0000313" key="7">
    <source>
        <dbReference type="Proteomes" id="UP000693970"/>
    </source>
</evidence>
<feature type="region of interest" description="Disordered" evidence="5">
    <location>
        <begin position="1"/>
        <end position="26"/>
    </location>
</feature>
<dbReference type="InterPro" id="IPR027496">
    <property type="entry name" value="ARD_euk"/>
</dbReference>
<comment type="catalytic activity">
    <reaction evidence="4">
        <text>1,2-dihydroxy-5-(methylsulfanyl)pent-1-en-3-one + O2 = 3-(methylsulfanyl)propanoate + CO + formate + 2 H(+)</text>
        <dbReference type="Rhea" id="RHEA:14161"/>
        <dbReference type="ChEBI" id="CHEBI:15378"/>
        <dbReference type="ChEBI" id="CHEBI:15379"/>
        <dbReference type="ChEBI" id="CHEBI:15740"/>
        <dbReference type="ChEBI" id="CHEBI:17245"/>
        <dbReference type="ChEBI" id="CHEBI:49016"/>
        <dbReference type="ChEBI" id="CHEBI:49252"/>
        <dbReference type="EC" id="1.13.11.53"/>
    </reaction>
</comment>
<feature type="binding site" evidence="4">
    <location>
        <position position="174"/>
    </location>
    <ligand>
        <name>Fe(2+)</name>
        <dbReference type="ChEBI" id="CHEBI:29033"/>
        <note>for iron-dependent acireductone dioxygenase activity</note>
    </ligand>
</feature>
<evidence type="ECO:0000256" key="4">
    <source>
        <dbReference type="HAMAP-Rule" id="MF_03154"/>
    </source>
</evidence>
<reference evidence="6" key="1">
    <citation type="journal article" date="2021" name="Sci. Rep.">
        <title>Diploid genomic architecture of Nitzschia inconspicua, an elite biomass production diatom.</title>
        <authorList>
            <person name="Oliver A."/>
            <person name="Podell S."/>
            <person name="Pinowska A."/>
            <person name="Traller J.C."/>
            <person name="Smith S.R."/>
            <person name="McClure R."/>
            <person name="Beliaev A."/>
            <person name="Bohutskyi P."/>
            <person name="Hill E.A."/>
            <person name="Rabines A."/>
            <person name="Zheng H."/>
            <person name="Allen L.Z."/>
            <person name="Kuo A."/>
            <person name="Grigoriev I.V."/>
            <person name="Allen A.E."/>
            <person name="Hazlebeck D."/>
            <person name="Allen E.E."/>
        </authorList>
    </citation>
    <scope>NUCLEOTIDE SEQUENCE</scope>
    <source>
        <strain evidence="6">Hildebrandi</strain>
    </source>
</reference>
<keyword evidence="2 4" id="KW-0963">Cytoplasm</keyword>
<evidence type="ECO:0000313" key="6">
    <source>
        <dbReference type="EMBL" id="KAG7362759.1"/>
    </source>
</evidence>
<dbReference type="Proteomes" id="UP000693970">
    <property type="component" value="Unassembled WGS sequence"/>
</dbReference>
<evidence type="ECO:0000256" key="1">
    <source>
        <dbReference type="ARBA" id="ARBA00004413"/>
    </source>
</evidence>
<sequence length="223" mass="26223">MSETEVEIPPEAKKIKMSSIPEAPDSEWPEAWFMAEDECEDQKKENRQDPNKPATVADLKSLGISYWKMDADSYEYPVKAVPWDPKDAVDPQLKALRDDRGYSYADIISIRPDLLPGYDDKVKSFFEEHIHDAEEIRYILDGSGYFDVRDKEDKWVRIWIKKGDLMTLPEGIYHRFTCDEDDYIKAMRLFIGQPVWTPFNRPMEDHPSRKKYVASYIEEKKED</sequence>
<dbReference type="Pfam" id="PF03079">
    <property type="entry name" value="ARD"/>
    <property type="match status" value="1"/>
</dbReference>
<dbReference type="HAMAP" id="MF_03154">
    <property type="entry name" value="Salvage_MtnD_euk"/>
    <property type="match status" value="1"/>
</dbReference>
<dbReference type="GO" id="GO:0010309">
    <property type="term" value="F:acireductone dioxygenase [iron(II)-requiring] activity"/>
    <property type="evidence" value="ECO:0007669"/>
    <property type="project" value="UniProtKB-UniRule"/>
</dbReference>
<evidence type="ECO:0000256" key="3">
    <source>
        <dbReference type="ARBA" id="ARBA00023242"/>
    </source>
</evidence>
<organism evidence="6 7">
    <name type="scientific">Nitzschia inconspicua</name>
    <dbReference type="NCBI Taxonomy" id="303405"/>
    <lineage>
        <taxon>Eukaryota</taxon>
        <taxon>Sar</taxon>
        <taxon>Stramenopiles</taxon>
        <taxon>Ochrophyta</taxon>
        <taxon>Bacillariophyta</taxon>
        <taxon>Bacillariophyceae</taxon>
        <taxon>Bacillariophycidae</taxon>
        <taxon>Bacillariales</taxon>
        <taxon>Bacillariaceae</taxon>
        <taxon>Nitzschia</taxon>
    </lineage>
</organism>
<dbReference type="CDD" id="cd02232">
    <property type="entry name" value="cupin_ARD"/>
    <property type="match status" value="1"/>
</dbReference>
<comment type="function">
    <text evidence="4">Catalyzes 2 different reactions between oxygen and the acireductone 1,2-dihydroxy-3-keto-5-methylthiopentene (DHK-MTPene) depending upon the metal bound in the active site. Fe-containing acireductone dioxygenase (Fe-ARD) produces formate and 2-keto-4-methylthiobutyrate (KMTB), the alpha-ketoacid precursor of methionine in the methionine recycle pathway. Ni-containing acireductone dioxygenase (Ni-ARD) produces methylthiopropionate, carbon monoxide and formate, and does not lie on the methionine recycle pathway.</text>
</comment>
<feature type="binding site" evidence="4">
    <location>
        <position position="129"/>
    </location>
    <ligand>
        <name>Ni(2+)</name>
        <dbReference type="ChEBI" id="CHEBI:49786"/>
        <note>for nickel-dependent acireductone dioxygenase activity</note>
    </ligand>
</feature>
<dbReference type="InterPro" id="IPR004313">
    <property type="entry name" value="ARD"/>
</dbReference>
<dbReference type="FunFam" id="2.60.120.10:FF:000031">
    <property type="entry name" value="1,2-dihydroxy-3-keto-5-methylthiopentene dioxygenase"/>
    <property type="match status" value="1"/>
</dbReference>
<dbReference type="GO" id="GO:0019509">
    <property type="term" value="P:L-methionine salvage from methylthioadenosine"/>
    <property type="evidence" value="ECO:0007669"/>
    <property type="project" value="UniProtKB-UniRule"/>
</dbReference>
<gene>
    <name evidence="6" type="ORF">IV203_026119</name>
</gene>
<keyword evidence="7" id="KW-1185">Reference proteome</keyword>
<keyword evidence="3 4" id="KW-0539">Nucleus</keyword>
<dbReference type="GO" id="GO:0010308">
    <property type="term" value="F:acireductone dioxygenase (Ni2+-requiring) activity"/>
    <property type="evidence" value="ECO:0007669"/>
    <property type="project" value="UniProtKB-UniRule"/>
</dbReference>
<dbReference type="GO" id="GO:0005737">
    <property type="term" value="C:cytoplasm"/>
    <property type="evidence" value="ECO:0007669"/>
    <property type="project" value="UniProtKB-SubCell"/>
</dbReference>
<comment type="subcellular location">
    <subcellularLocation>
        <location evidence="1">Cell membrane</location>
        <topology evidence="1">Peripheral membrane protein</topology>
        <orientation evidence="1">Cytoplasmic side</orientation>
    </subcellularLocation>
    <subcellularLocation>
        <location evidence="4">Cytoplasm</location>
    </subcellularLocation>
    <subcellularLocation>
        <location evidence="4">Nucleus</location>
    </subcellularLocation>
</comment>
<dbReference type="EC" id="1.13.11.53" evidence="4"/>
<dbReference type="OrthoDB" id="1867259at2759"/>
<dbReference type="GO" id="GO:0005634">
    <property type="term" value="C:nucleus"/>
    <property type="evidence" value="ECO:0007669"/>
    <property type="project" value="UniProtKB-SubCell"/>
</dbReference>
<dbReference type="PANTHER" id="PTHR23418:SF0">
    <property type="entry name" value="ACIREDUCTONE DIOXYGENASE"/>
    <property type="match status" value="1"/>
</dbReference>
<evidence type="ECO:0000256" key="2">
    <source>
        <dbReference type="ARBA" id="ARBA00022490"/>
    </source>
</evidence>
<feature type="binding site" evidence="4">
    <location>
        <position position="174"/>
    </location>
    <ligand>
        <name>Ni(2+)</name>
        <dbReference type="ChEBI" id="CHEBI:49786"/>
        <note>for nickel-dependent acireductone dioxygenase activity</note>
    </ligand>
</feature>
<dbReference type="GO" id="GO:0016151">
    <property type="term" value="F:nickel cation binding"/>
    <property type="evidence" value="ECO:0007669"/>
    <property type="project" value="UniProtKB-UniRule"/>
</dbReference>
<feature type="binding site" evidence="4">
    <location>
        <position position="131"/>
    </location>
    <ligand>
        <name>Fe(2+)</name>
        <dbReference type="ChEBI" id="CHEBI:29033"/>
        <note>for iron-dependent acireductone dioxygenase activity</note>
    </ligand>
</feature>
<accession>A0A9K3PZK0</accession>
<proteinExistence type="inferred from homology"/>
<dbReference type="GO" id="GO:0005886">
    <property type="term" value="C:plasma membrane"/>
    <property type="evidence" value="ECO:0007669"/>
    <property type="project" value="UniProtKB-SubCell"/>
</dbReference>
<reference evidence="6" key="2">
    <citation type="submission" date="2021-04" db="EMBL/GenBank/DDBJ databases">
        <authorList>
            <person name="Podell S."/>
        </authorList>
    </citation>
    <scope>NUCLEOTIDE SEQUENCE</scope>
    <source>
        <strain evidence="6">Hildebrandi</strain>
    </source>
</reference>
<dbReference type="PANTHER" id="PTHR23418">
    <property type="entry name" value="ACIREDUCTONE DIOXYGENASE"/>
    <property type="match status" value="1"/>
</dbReference>
<keyword evidence="4" id="KW-0533">Nickel</keyword>
<keyword evidence="4" id="KW-0486">Methionine biosynthesis</keyword>
<feature type="binding site" evidence="4">
    <location>
        <position position="131"/>
    </location>
    <ligand>
        <name>Ni(2+)</name>
        <dbReference type="ChEBI" id="CHEBI:49786"/>
        <note>for nickel-dependent acireductone dioxygenase activity</note>
    </ligand>
</feature>
<evidence type="ECO:0000256" key="5">
    <source>
        <dbReference type="SAM" id="MobiDB-lite"/>
    </source>
</evidence>
<keyword evidence="4" id="KW-0028">Amino-acid biosynthesis</keyword>
<name>A0A9K3PZK0_9STRA</name>
<protein>
    <recommendedName>
        <fullName evidence="4">Acireductone dioxygenase</fullName>
    </recommendedName>
    <alternativeName>
        <fullName evidence="4">Acireductone dioxygenase (Fe(2+)-requiring)</fullName>
        <shortName evidence="4">ARD'</shortName>
        <shortName evidence="4">Fe-ARD</shortName>
        <ecNumber evidence="4">1.13.11.54</ecNumber>
    </alternativeName>
    <alternativeName>
        <fullName evidence="4">Acireductone dioxygenase (Ni(2+)-requiring)</fullName>
        <shortName evidence="4">ARD</shortName>
        <shortName evidence="4">Ni-ARD</shortName>
        <ecNumber evidence="4">1.13.11.53</ecNumber>
    </alternativeName>
</protein>
<comment type="similarity">
    <text evidence="4">Belongs to the acireductone dioxygenase (ARD) family.</text>
</comment>
<feature type="binding site" evidence="4">
    <location>
        <position position="135"/>
    </location>
    <ligand>
        <name>Fe(2+)</name>
        <dbReference type="ChEBI" id="CHEBI:29033"/>
        <note>for iron-dependent acireductone dioxygenase activity</note>
    </ligand>
</feature>
<dbReference type="EMBL" id="JAGRRH010000010">
    <property type="protein sequence ID" value="KAG7362759.1"/>
    <property type="molecule type" value="Genomic_DNA"/>
</dbReference>
<feature type="binding site" evidence="4">
    <location>
        <position position="135"/>
    </location>
    <ligand>
        <name>Ni(2+)</name>
        <dbReference type="ChEBI" id="CHEBI:49786"/>
        <note>for nickel-dependent acireductone dioxygenase activity</note>
    </ligand>
</feature>
<keyword evidence="4" id="KW-0223">Dioxygenase</keyword>
<comment type="pathway">
    <text evidence="4">Amino-acid biosynthesis; L-methionine biosynthesis via salvage pathway; L-methionine from S-methyl-5-thio-alpha-D-ribose 1-phosphate: step 5/6.</text>
</comment>
<dbReference type="AlphaFoldDB" id="A0A9K3PZK0"/>